<evidence type="ECO:0000313" key="2">
    <source>
        <dbReference type="Proteomes" id="UP000812287"/>
    </source>
</evidence>
<name>A0A9P7VTR6_9AGAR</name>
<dbReference type="Proteomes" id="UP000812287">
    <property type="component" value="Unassembled WGS sequence"/>
</dbReference>
<dbReference type="EMBL" id="MU250532">
    <property type="protein sequence ID" value="KAG7447316.1"/>
    <property type="molecule type" value="Genomic_DNA"/>
</dbReference>
<organism evidence="1 2">
    <name type="scientific">Guyanagaster necrorhizus</name>
    <dbReference type="NCBI Taxonomy" id="856835"/>
    <lineage>
        <taxon>Eukaryota</taxon>
        <taxon>Fungi</taxon>
        <taxon>Dikarya</taxon>
        <taxon>Basidiomycota</taxon>
        <taxon>Agaricomycotina</taxon>
        <taxon>Agaricomycetes</taxon>
        <taxon>Agaricomycetidae</taxon>
        <taxon>Agaricales</taxon>
        <taxon>Marasmiineae</taxon>
        <taxon>Physalacriaceae</taxon>
        <taxon>Guyanagaster</taxon>
    </lineage>
</organism>
<accession>A0A9P7VTR6</accession>
<gene>
    <name evidence="1" type="ORF">BT62DRAFT_1004915</name>
</gene>
<evidence type="ECO:0000313" key="1">
    <source>
        <dbReference type="EMBL" id="KAG7447316.1"/>
    </source>
</evidence>
<keyword evidence="2" id="KW-1185">Reference proteome</keyword>
<dbReference type="GeneID" id="66099378"/>
<dbReference type="AlphaFoldDB" id="A0A9P7VTR6"/>
<protein>
    <submittedName>
        <fullName evidence="1">Uncharacterized protein</fullName>
    </submittedName>
</protein>
<comment type="caution">
    <text evidence="1">The sequence shown here is derived from an EMBL/GenBank/DDBJ whole genome shotgun (WGS) entry which is preliminary data.</text>
</comment>
<proteinExistence type="predicted"/>
<sequence>MSHISVDISESMAIGMPLNKRIASSLSKQIWYSVFQDIWLNQKPPFTKGPVLCNDPQNRINVRVPETTSSFSDLPSVTMQILERLGVCPFIHREYEAALHDILEAKKTGDPIITVGADSQTEHADLTQPEPTISMKCIHEEDLVEDRAQKREYTDKVSSEHVVDPHYHTNTEALLEQYINLFQEEEAKAWLWGFIVLGHTGIDKEPHASLAFI</sequence>
<dbReference type="RefSeq" id="XP_043040816.1">
    <property type="nucleotide sequence ID" value="XM_043177091.1"/>
</dbReference>
<reference evidence="1" key="1">
    <citation type="submission" date="2020-11" db="EMBL/GenBank/DDBJ databases">
        <title>Adaptations for nitrogen fixation in a non-lichenized fungal sporocarp promotes dispersal by wood-feeding termites.</title>
        <authorList>
            <consortium name="DOE Joint Genome Institute"/>
            <person name="Koch R.A."/>
            <person name="Yoon G."/>
            <person name="Arayal U."/>
            <person name="Lail K."/>
            <person name="Amirebrahimi M."/>
            <person name="Labutti K."/>
            <person name="Lipzen A."/>
            <person name="Riley R."/>
            <person name="Barry K."/>
            <person name="Henrissat B."/>
            <person name="Grigoriev I.V."/>
            <person name="Herr J.R."/>
            <person name="Aime M.C."/>
        </authorList>
    </citation>
    <scope>NUCLEOTIDE SEQUENCE</scope>
    <source>
        <strain evidence="1">MCA 3950</strain>
    </source>
</reference>
<dbReference type="OrthoDB" id="2923000at2759"/>